<dbReference type="EMBL" id="JAWXYG010000004">
    <property type="protein sequence ID" value="KAK4275867.1"/>
    <property type="molecule type" value="Genomic_DNA"/>
</dbReference>
<dbReference type="InterPro" id="IPR012334">
    <property type="entry name" value="Pectin_lyas_fold"/>
</dbReference>
<evidence type="ECO:0000256" key="9">
    <source>
        <dbReference type="RuleBase" id="RU361169"/>
    </source>
</evidence>
<evidence type="ECO:0000256" key="3">
    <source>
        <dbReference type="ARBA" id="ARBA00022512"/>
    </source>
</evidence>
<evidence type="ECO:0000256" key="7">
    <source>
        <dbReference type="ARBA" id="ARBA00023316"/>
    </source>
</evidence>
<dbReference type="AlphaFoldDB" id="A0AAE1JWV3"/>
<dbReference type="Proteomes" id="UP001293593">
    <property type="component" value="Unassembled WGS sequence"/>
</dbReference>
<keyword evidence="7" id="KW-0961">Cell wall biogenesis/degradation</keyword>
<evidence type="ECO:0000256" key="6">
    <source>
        <dbReference type="ARBA" id="ARBA00023295"/>
    </source>
</evidence>
<keyword evidence="5 9" id="KW-0378">Hydrolase</keyword>
<dbReference type="Pfam" id="PF00295">
    <property type="entry name" value="Glyco_hydro_28"/>
    <property type="match status" value="1"/>
</dbReference>
<feature type="chain" id="PRO_5042084622" description="Polygalacturonase" evidence="10">
    <location>
        <begin position="24"/>
        <end position="392"/>
    </location>
</feature>
<evidence type="ECO:0000313" key="11">
    <source>
        <dbReference type="EMBL" id="KAK4275867.1"/>
    </source>
</evidence>
<evidence type="ECO:0000256" key="1">
    <source>
        <dbReference type="ARBA" id="ARBA00004191"/>
    </source>
</evidence>
<keyword evidence="3" id="KW-0134">Cell wall</keyword>
<evidence type="ECO:0000256" key="10">
    <source>
        <dbReference type="SAM" id="SignalP"/>
    </source>
</evidence>
<dbReference type="Gene3D" id="2.160.20.10">
    <property type="entry name" value="Single-stranded right-handed beta-helix, Pectin lyase-like"/>
    <property type="match status" value="1"/>
</dbReference>
<keyword evidence="10" id="KW-0732">Signal</keyword>
<evidence type="ECO:0000313" key="12">
    <source>
        <dbReference type="Proteomes" id="UP001293593"/>
    </source>
</evidence>
<dbReference type="PANTHER" id="PTHR31375">
    <property type="match status" value="1"/>
</dbReference>
<keyword evidence="6 9" id="KW-0326">Glycosidase</keyword>
<dbReference type="SMART" id="SM00710">
    <property type="entry name" value="PbH1"/>
    <property type="match status" value="5"/>
</dbReference>
<evidence type="ECO:0000256" key="8">
    <source>
        <dbReference type="PROSITE-ProRule" id="PRU10052"/>
    </source>
</evidence>
<evidence type="ECO:0000256" key="4">
    <source>
        <dbReference type="ARBA" id="ARBA00022525"/>
    </source>
</evidence>
<proteinExistence type="inferred from homology"/>
<keyword evidence="12" id="KW-1185">Reference proteome</keyword>
<name>A0AAE1JWV3_9FABA</name>
<dbReference type="GO" id="GO:0071555">
    <property type="term" value="P:cell wall organization"/>
    <property type="evidence" value="ECO:0007669"/>
    <property type="project" value="UniProtKB-KW"/>
</dbReference>
<dbReference type="PROSITE" id="PS00502">
    <property type="entry name" value="POLYGALACTURONASE"/>
    <property type="match status" value="1"/>
</dbReference>
<sequence length="392" mass="43009">METNLRIVYISALFLLLAPSIIAQPVVFDITKYGGAPNGDLTSSLERAWKAACESTSASKVFVPKNTYNLRQIELNGPCKAPIELHIEGNIVAPKDPNQFDADAQWVRFGYVDSFTLSGGATFDGQGSTAWKQNNCHKTWNCKKLSMNFGFNFMNNSIIRDITSKHSKHVHVNVLGCRNITFNKFSIEAPAESPNTDGIHIGRSTQVKILHSDIGTVDDCISLGDGSRQVTVEDVTCGPGHGISVGSLGKYEYEEPVEGLIVKNCTFKNTDNGVRIKTWPGTLVDIPVSRLRFENLVMINVTNPVIIDQEYCPWNQCSKQTPSKVKISRVSFNNIRGTSTTKEGMILVCSSGVPCEEVKFSNINLIFQGTPAIATCKNIKPQVFGNVPICTP</sequence>
<evidence type="ECO:0000256" key="5">
    <source>
        <dbReference type="ARBA" id="ARBA00022801"/>
    </source>
</evidence>
<dbReference type="InterPro" id="IPR011050">
    <property type="entry name" value="Pectin_lyase_fold/virulence"/>
</dbReference>
<protein>
    <recommendedName>
        <fullName evidence="13">Polygalacturonase</fullName>
    </recommendedName>
</protein>
<dbReference type="InterPro" id="IPR000743">
    <property type="entry name" value="Glyco_hydro_28"/>
</dbReference>
<dbReference type="GO" id="GO:0004650">
    <property type="term" value="F:polygalacturonase activity"/>
    <property type="evidence" value="ECO:0007669"/>
    <property type="project" value="InterPro"/>
</dbReference>
<gene>
    <name evidence="11" type="ORF">QN277_018881</name>
</gene>
<evidence type="ECO:0000256" key="2">
    <source>
        <dbReference type="ARBA" id="ARBA00008834"/>
    </source>
</evidence>
<feature type="signal peptide" evidence="10">
    <location>
        <begin position="1"/>
        <end position="23"/>
    </location>
</feature>
<keyword evidence="4" id="KW-0964">Secreted</keyword>
<feature type="active site" evidence="8">
    <location>
        <position position="241"/>
    </location>
</feature>
<comment type="caution">
    <text evidence="11">The sequence shown here is derived from an EMBL/GenBank/DDBJ whole genome shotgun (WGS) entry which is preliminary data.</text>
</comment>
<dbReference type="GO" id="GO:0005975">
    <property type="term" value="P:carbohydrate metabolic process"/>
    <property type="evidence" value="ECO:0007669"/>
    <property type="project" value="InterPro"/>
</dbReference>
<reference evidence="11" key="1">
    <citation type="submission" date="2023-10" db="EMBL/GenBank/DDBJ databases">
        <title>Chromosome-level genome of the transformable northern wattle, Acacia crassicarpa.</title>
        <authorList>
            <person name="Massaro I."/>
            <person name="Sinha N.R."/>
            <person name="Poethig S."/>
            <person name="Leichty A.R."/>
        </authorList>
    </citation>
    <scope>NUCLEOTIDE SEQUENCE</scope>
    <source>
        <strain evidence="11">Acra3RX</strain>
        <tissue evidence="11">Leaf</tissue>
    </source>
</reference>
<dbReference type="SUPFAM" id="SSF51126">
    <property type="entry name" value="Pectin lyase-like"/>
    <property type="match status" value="1"/>
</dbReference>
<comment type="subcellular location">
    <subcellularLocation>
        <location evidence="1">Secreted</location>
        <location evidence="1">Cell wall</location>
    </subcellularLocation>
</comment>
<dbReference type="FunFam" id="2.160.20.10:FF:000004">
    <property type="entry name" value="Pectin lyase-like superfamily protein"/>
    <property type="match status" value="1"/>
</dbReference>
<dbReference type="InterPro" id="IPR006626">
    <property type="entry name" value="PbH1"/>
</dbReference>
<comment type="similarity">
    <text evidence="2 9">Belongs to the glycosyl hydrolase 28 family.</text>
</comment>
<accession>A0AAE1JWV3</accession>
<organism evidence="11 12">
    <name type="scientific">Acacia crassicarpa</name>
    <name type="common">northern wattle</name>
    <dbReference type="NCBI Taxonomy" id="499986"/>
    <lineage>
        <taxon>Eukaryota</taxon>
        <taxon>Viridiplantae</taxon>
        <taxon>Streptophyta</taxon>
        <taxon>Embryophyta</taxon>
        <taxon>Tracheophyta</taxon>
        <taxon>Spermatophyta</taxon>
        <taxon>Magnoliopsida</taxon>
        <taxon>eudicotyledons</taxon>
        <taxon>Gunneridae</taxon>
        <taxon>Pentapetalae</taxon>
        <taxon>rosids</taxon>
        <taxon>fabids</taxon>
        <taxon>Fabales</taxon>
        <taxon>Fabaceae</taxon>
        <taxon>Caesalpinioideae</taxon>
        <taxon>mimosoid clade</taxon>
        <taxon>Acacieae</taxon>
        <taxon>Acacia</taxon>
    </lineage>
</organism>
<evidence type="ECO:0008006" key="13">
    <source>
        <dbReference type="Google" id="ProtNLM"/>
    </source>
</evidence>